<dbReference type="GO" id="GO:0043169">
    <property type="term" value="F:cation binding"/>
    <property type="evidence" value="ECO:0007669"/>
    <property type="project" value="InterPro"/>
</dbReference>
<comment type="caution">
    <text evidence="2">The sequence shown here is derived from an EMBL/GenBank/DDBJ whole genome shotgun (WGS) entry which is preliminary data.</text>
</comment>
<dbReference type="GO" id="GO:0003824">
    <property type="term" value="F:catalytic activity"/>
    <property type="evidence" value="ECO:0007669"/>
    <property type="project" value="InterPro"/>
</dbReference>
<evidence type="ECO:0000313" key="2">
    <source>
        <dbReference type="EMBL" id="CAE8604338.1"/>
    </source>
</evidence>
<proteinExistence type="predicted"/>
<dbReference type="OrthoDB" id="10251809at2759"/>
<evidence type="ECO:0000313" key="3">
    <source>
        <dbReference type="Proteomes" id="UP000654075"/>
    </source>
</evidence>
<feature type="domain" description="Alpha-amylase/branching enzyme C-terminal all beta" evidence="1">
    <location>
        <begin position="196"/>
        <end position="284"/>
    </location>
</feature>
<dbReference type="InterPro" id="IPR017853">
    <property type="entry name" value="GH"/>
</dbReference>
<accession>A0A813ET60</accession>
<protein>
    <recommendedName>
        <fullName evidence="1">Alpha-amylase/branching enzyme C-terminal all beta domain-containing protein</fullName>
    </recommendedName>
</protein>
<keyword evidence="3" id="KW-1185">Reference proteome</keyword>
<dbReference type="InterPro" id="IPR013780">
    <property type="entry name" value="Glyco_hydro_b"/>
</dbReference>
<evidence type="ECO:0000259" key="1">
    <source>
        <dbReference type="Pfam" id="PF02806"/>
    </source>
</evidence>
<dbReference type="Gene3D" id="2.60.40.1180">
    <property type="entry name" value="Golgi alpha-mannosidase II"/>
    <property type="match status" value="1"/>
</dbReference>
<dbReference type="EMBL" id="CAJNNV010016319">
    <property type="protein sequence ID" value="CAE8604338.1"/>
    <property type="molecule type" value="Genomic_DNA"/>
</dbReference>
<dbReference type="SUPFAM" id="SSF51011">
    <property type="entry name" value="Glycosyl hydrolase domain"/>
    <property type="match status" value="1"/>
</dbReference>
<gene>
    <name evidence="2" type="ORF">PGLA1383_LOCUS22506</name>
</gene>
<name>A0A813ET60_POLGL</name>
<sequence>IYDALVHPLDEFRDLNRLVKGLIGLSPGRGHSLRGRVVFMESHDTAASDRYGRVAAAVHNGGSFMPKQAGEQGGDAFQKAGEALPYPDASAVEANIFAARRAALGLVLVMTAPGVPMLLQGQEVCDSRPFKWPQGPGMDWERAEATHGQPAEWRQLCRDLISLRSGGAAGREVFGLHDASPGSLSPLQGDGVHVFHAHDGVLAYLRWTEAEDSRKTGILQPCLALVIVNLTHRLFESYHLGVPPSRSWKLALSTAGSATTCCTEVQVSQMRSAHGFPCSIHVALQ</sequence>
<dbReference type="Pfam" id="PF02806">
    <property type="entry name" value="Alpha-amylase_C"/>
    <property type="match status" value="1"/>
</dbReference>
<dbReference type="SUPFAM" id="SSF51445">
    <property type="entry name" value="(Trans)glycosidases"/>
    <property type="match status" value="1"/>
</dbReference>
<feature type="non-terminal residue" evidence="2">
    <location>
        <position position="1"/>
    </location>
</feature>
<feature type="non-terminal residue" evidence="2">
    <location>
        <position position="285"/>
    </location>
</feature>
<dbReference type="GO" id="GO:0005975">
    <property type="term" value="P:carbohydrate metabolic process"/>
    <property type="evidence" value="ECO:0007669"/>
    <property type="project" value="InterPro"/>
</dbReference>
<dbReference type="Proteomes" id="UP000654075">
    <property type="component" value="Unassembled WGS sequence"/>
</dbReference>
<dbReference type="InterPro" id="IPR006048">
    <property type="entry name" value="A-amylase/branching_C"/>
</dbReference>
<dbReference type="AlphaFoldDB" id="A0A813ET60"/>
<reference evidence="2" key="1">
    <citation type="submission" date="2021-02" db="EMBL/GenBank/DDBJ databases">
        <authorList>
            <person name="Dougan E. K."/>
            <person name="Rhodes N."/>
            <person name="Thang M."/>
            <person name="Chan C."/>
        </authorList>
    </citation>
    <scope>NUCLEOTIDE SEQUENCE</scope>
</reference>
<dbReference type="Gene3D" id="3.20.20.80">
    <property type="entry name" value="Glycosidases"/>
    <property type="match status" value="1"/>
</dbReference>
<organism evidence="2 3">
    <name type="scientific">Polarella glacialis</name>
    <name type="common">Dinoflagellate</name>
    <dbReference type="NCBI Taxonomy" id="89957"/>
    <lineage>
        <taxon>Eukaryota</taxon>
        <taxon>Sar</taxon>
        <taxon>Alveolata</taxon>
        <taxon>Dinophyceae</taxon>
        <taxon>Suessiales</taxon>
        <taxon>Suessiaceae</taxon>
        <taxon>Polarella</taxon>
    </lineage>
</organism>